<comment type="caution">
    <text evidence="1">The sequence shown here is derived from an EMBL/GenBank/DDBJ whole genome shotgun (WGS) entry which is preliminary data.</text>
</comment>
<dbReference type="Proteomes" id="UP001234297">
    <property type="component" value="Chromosome 9"/>
</dbReference>
<name>A0ACC2KIZ0_PERAE</name>
<sequence length="123" mass="12782">MSLLPFRHGIPNRSRLNHKWVCEIVRFQGIPEHFGEGGESFFGEAAASVASDEGVVEEGGGRGGGGIEVVVDEEASMEEGFGIVAGEGEEFYELAKGEGMAEEPGDNEAGKSGIEGLVALAGV</sequence>
<accession>A0ACC2KIZ0</accession>
<organism evidence="1 2">
    <name type="scientific">Persea americana</name>
    <name type="common">Avocado</name>
    <dbReference type="NCBI Taxonomy" id="3435"/>
    <lineage>
        <taxon>Eukaryota</taxon>
        <taxon>Viridiplantae</taxon>
        <taxon>Streptophyta</taxon>
        <taxon>Embryophyta</taxon>
        <taxon>Tracheophyta</taxon>
        <taxon>Spermatophyta</taxon>
        <taxon>Magnoliopsida</taxon>
        <taxon>Magnoliidae</taxon>
        <taxon>Laurales</taxon>
        <taxon>Lauraceae</taxon>
        <taxon>Persea</taxon>
    </lineage>
</organism>
<keyword evidence="2" id="KW-1185">Reference proteome</keyword>
<dbReference type="EMBL" id="CM056817">
    <property type="protein sequence ID" value="KAJ8621132.1"/>
    <property type="molecule type" value="Genomic_DNA"/>
</dbReference>
<gene>
    <name evidence="1" type="ORF">MRB53_029661</name>
</gene>
<evidence type="ECO:0000313" key="2">
    <source>
        <dbReference type="Proteomes" id="UP001234297"/>
    </source>
</evidence>
<protein>
    <submittedName>
        <fullName evidence="1">Uncharacterized protein</fullName>
    </submittedName>
</protein>
<evidence type="ECO:0000313" key="1">
    <source>
        <dbReference type="EMBL" id="KAJ8621132.1"/>
    </source>
</evidence>
<proteinExistence type="predicted"/>
<reference evidence="1 2" key="1">
    <citation type="journal article" date="2022" name="Hortic Res">
        <title>A haplotype resolved chromosomal level avocado genome allows analysis of novel avocado genes.</title>
        <authorList>
            <person name="Nath O."/>
            <person name="Fletcher S.J."/>
            <person name="Hayward A."/>
            <person name="Shaw L.M."/>
            <person name="Masouleh A.K."/>
            <person name="Furtado A."/>
            <person name="Henry R.J."/>
            <person name="Mitter N."/>
        </authorList>
    </citation>
    <scope>NUCLEOTIDE SEQUENCE [LARGE SCALE GENOMIC DNA]</scope>
    <source>
        <strain evidence="2">cv. Hass</strain>
    </source>
</reference>